<accession>A0A9N9TIB7</accession>
<dbReference type="OrthoDB" id="6088000at2759"/>
<proteinExistence type="predicted"/>
<organism evidence="1 2">
    <name type="scientific">Phyllotreta striolata</name>
    <name type="common">Striped flea beetle</name>
    <name type="synonym">Crioceris striolata</name>
    <dbReference type="NCBI Taxonomy" id="444603"/>
    <lineage>
        <taxon>Eukaryota</taxon>
        <taxon>Metazoa</taxon>
        <taxon>Ecdysozoa</taxon>
        <taxon>Arthropoda</taxon>
        <taxon>Hexapoda</taxon>
        <taxon>Insecta</taxon>
        <taxon>Pterygota</taxon>
        <taxon>Neoptera</taxon>
        <taxon>Endopterygota</taxon>
        <taxon>Coleoptera</taxon>
        <taxon>Polyphaga</taxon>
        <taxon>Cucujiformia</taxon>
        <taxon>Chrysomeloidea</taxon>
        <taxon>Chrysomelidae</taxon>
        <taxon>Galerucinae</taxon>
        <taxon>Alticini</taxon>
        <taxon>Phyllotreta</taxon>
    </lineage>
</organism>
<dbReference type="InterPro" id="IPR027902">
    <property type="entry name" value="DUF4487"/>
</dbReference>
<name>A0A9N9TIB7_PHYSR</name>
<reference evidence="1" key="1">
    <citation type="submission" date="2022-01" db="EMBL/GenBank/DDBJ databases">
        <authorList>
            <person name="King R."/>
        </authorList>
    </citation>
    <scope>NUCLEOTIDE SEQUENCE</scope>
</reference>
<evidence type="ECO:0000313" key="1">
    <source>
        <dbReference type="EMBL" id="CAG9856830.1"/>
    </source>
</evidence>
<protein>
    <submittedName>
        <fullName evidence="1">Uncharacterized protein</fullName>
    </submittedName>
</protein>
<gene>
    <name evidence="1" type="ORF">PHYEVI_LOCUS3243</name>
</gene>
<sequence>MGDENLFPSDDDNILSQVDVNLSDTLSSLSDAKINFTVFETKIRKCLPYMYTLDIAEIDNDFFRWLMPPLKDNLLKVFNNNVLLAELCANTEAIKDNLIKICKLLDVLKEVLSFLTEKPPVNVGSIKSIAITSIQIISETLDYLKKCSELEANFDEDIALQIFNLLNEVHCLYLQLMGSVLVSESENTDDIEILVQVLENIFDFSFLHNLNVKFLIRNWKCFIAILQKFAFIVKNRMDVKKQIKNLNSALSDNFAIILDSENSDVVNKYRIIKISEILVKVVLKIFQIWDDKIELLEEIVDFLCLFYSVQFKISTLEHQIVEQSNLIFILVKSFVVAFVQDEAFMQVTKDKNFLSSRCKDGLLNFLNTCLECLVVIDKLDNLELNILIRLVFDVVKECYSEFLLPENVFDDLVVNIAGSVLVYGEYKSIELILLENVLEEEFWNYFLAVEVWCLLLRNKRPDFTQQVLISLIDIFDQLEFGTLTYRLEKTQFRYFLHRVYRLLPDNFKCNVMQNTNDRMAVWKIMDGQHFPKNMKYFIDQLCQETLEKLNQLVKGDFSKEDFPLLVENLEFLSTVDFKKLRINSSKLADALVCVWTLTFSDIYNNNLFRYFIVKVFKITSVLFAEFNNKQLYMVLNKLLELSLIKHFKVPITFLLSSLCKLNLTCNNISKLISNILINLLRDSNVIVKQNVLEVLDLCHRNKQQTVVADVILEHENINDLINDYLNRRVNGPNFNFQYFKLLGEFKFKHCCVDWRVIEQEPSRKRFRQSEPENVTEAKQVKPLVEENGIKNRLQQFKYKKIDKPAMEENSENKFDESDNVNDVLCRMKGEVKCLVNVLKTDKLTPKNVADLKIIANQLSSFIN</sequence>
<dbReference type="PANTHER" id="PTHR16071">
    <property type="entry name" value="CHROMOSOME 1 OPEN READING FRAME 112"/>
    <property type="match status" value="1"/>
</dbReference>
<dbReference type="AlphaFoldDB" id="A0A9N9TIB7"/>
<dbReference type="PANTHER" id="PTHR16071:SF2">
    <property type="entry name" value="FIGNL1-INTERACTING REGULATOR OF RECOMBINATION AND MITOSIS"/>
    <property type="match status" value="1"/>
</dbReference>
<dbReference type="EMBL" id="OU900105">
    <property type="protein sequence ID" value="CAG9856830.1"/>
    <property type="molecule type" value="Genomic_DNA"/>
</dbReference>
<keyword evidence="2" id="KW-1185">Reference proteome</keyword>
<dbReference type="Proteomes" id="UP001153712">
    <property type="component" value="Chromosome 12"/>
</dbReference>
<evidence type="ECO:0000313" key="2">
    <source>
        <dbReference type="Proteomes" id="UP001153712"/>
    </source>
</evidence>